<dbReference type="Pfam" id="PF10294">
    <property type="entry name" value="Methyltransf_16"/>
    <property type="match status" value="1"/>
</dbReference>
<keyword evidence="2" id="KW-1185">Reference proteome</keyword>
<dbReference type="OrthoDB" id="413520at2759"/>
<evidence type="ECO:0000313" key="2">
    <source>
        <dbReference type="Proteomes" id="UP000800041"/>
    </source>
</evidence>
<dbReference type="EMBL" id="ML977151">
    <property type="protein sequence ID" value="KAF1987809.1"/>
    <property type="molecule type" value="Genomic_DNA"/>
</dbReference>
<dbReference type="SUPFAM" id="SSF53335">
    <property type="entry name" value="S-adenosyl-L-methionine-dependent methyltransferases"/>
    <property type="match status" value="1"/>
</dbReference>
<dbReference type="Gene3D" id="3.40.50.150">
    <property type="entry name" value="Vaccinia Virus protein VP39"/>
    <property type="match status" value="1"/>
</dbReference>
<organism evidence="1 2">
    <name type="scientific">Aulographum hederae CBS 113979</name>
    <dbReference type="NCBI Taxonomy" id="1176131"/>
    <lineage>
        <taxon>Eukaryota</taxon>
        <taxon>Fungi</taxon>
        <taxon>Dikarya</taxon>
        <taxon>Ascomycota</taxon>
        <taxon>Pezizomycotina</taxon>
        <taxon>Dothideomycetes</taxon>
        <taxon>Pleosporomycetidae</taxon>
        <taxon>Aulographales</taxon>
        <taxon>Aulographaceae</taxon>
    </lineage>
</organism>
<evidence type="ECO:0000313" key="1">
    <source>
        <dbReference type="EMBL" id="KAF1987809.1"/>
    </source>
</evidence>
<dbReference type="AlphaFoldDB" id="A0A6G1H478"/>
<dbReference type="InterPro" id="IPR019410">
    <property type="entry name" value="Methyltransf_16"/>
</dbReference>
<dbReference type="PANTHER" id="PTHR14614:SF132">
    <property type="entry name" value="PROTEIN-LYSINE METHYLTRANSFERASE C42C1.13"/>
    <property type="match status" value="1"/>
</dbReference>
<evidence type="ECO:0008006" key="3">
    <source>
        <dbReference type="Google" id="ProtNLM"/>
    </source>
</evidence>
<protein>
    <recommendedName>
        <fullName evidence="3">Methyltransferase-domain-containing protein</fullName>
    </recommendedName>
</protein>
<dbReference type="InterPro" id="IPR029063">
    <property type="entry name" value="SAM-dependent_MTases_sf"/>
</dbReference>
<gene>
    <name evidence="1" type="ORF">K402DRAFT_330254</name>
</gene>
<dbReference type="PANTHER" id="PTHR14614">
    <property type="entry name" value="HEPATOCELLULAR CARCINOMA-ASSOCIATED ANTIGEN"/>
    <property type="match status" value="1"/>
</dbReference>
<sequence length="372" mass="41152">MYYIRFLKVPKIDENASIKATISICSDLGESVLLDDVVLAASVISEDIENGEIFARKNFKWIGGAHALPISFDLGQTDLEYPVRVHVHVKGARQDRFERHDDTDVPEIVSVFSDIIDPPRGITTASRTVERRFLPLSNRPLRIWEETGDSIARHIWDGGVALTAHLDRMLALQVDGLPFVEGVLSSATYKRLCVLELGCGVGMVGIALAQAVPDVEMFLTDLPDAKEVCERNITAMKPAMSSTCTFVALDWSERLPVNIQNRTFDLILVSECTYNDTSIPALVRTLTSLIARSPRTIICLSTKVRHDSEALFFNLMAEAGVVEASHTHLNIPHDERSGSSGRVEIYIFHGRQRPPAVPALEAGSGLMAFWNN</sequence>
<accession>A0A6G1H478</accession>
<dbReference type="GO" id="GO:0005829">
    <property type="term" value="C:cytosol"/>
    <property type="evidence" value="ECO:0007669"/>
    <property type="project" value="TreeGrafter"/>
</dbReference>
<dbReference type="GO" id="GO:0008757">
    <property type="term" value="F:S-adenosylmethionine-dependent methyltransferase activity"/>
    <property type="evidence" value="ECO:0007669"/>
    <property type="project" value="UniProtKB-ARBA"/>
</dbReference>
<proteinExistence type="predicted"/>
<dbReference type="Proteomes" id="UP000800041">
    <property type="component" value="Unassembled WGS sequence"/>
</dbReference>
<name>A0A6G1H478_9PEZI</name>
<reference evidence="1" key="1">
    <citation type="journal article" date="2020" name="Stud. Mycol.">
        <title>101 Dothideomycetes genomes: a test case for predicting lifestyles and emergence of pathogens.</title>
        <authorList>
            <person name="Haridas S."/>
            <person name="Albert R."/>
            <person name="Binder M."/>
            <person name="Bloem J."/>
            <person name="Labutti K."/>
            <person name="Salamov A."/>
            <person name="Andreopoulos B."/>
            <person name="Baker S."/>
            <person name="Barry K."/>
            <person name="Bills G."/>
            <person name="Bluhm B."/>
            <person name="Cannon C."/>
            <person name="Castanera R."/>
            <person name="Culley D."/>
            <person name="Daum C."/>
            <person name="Ezra D."/>
            <person name="Gonzalez J."/>
            <person name="Henrissat B."/>
            <person name="Kuo A."/>
            <person name="Liang C."/>
            <person name="Lipzen A."/>
            <person name="Lutzoni F."/>
            <person name="Magnuson J."/>
            <person name="Mondo S."/>
            <person name="Nolan M."/>
            <person name="Ohm R."/>
            <person name="Pangilinan J."/>
            <person name="Park H.-J."/>
            <person name="Ramirez L."/>
            <person name="Alfaro M."/>
            <person name="Sun H."/>
            <person name="Tritt A."/>
            <person name="Yoshinaga Y."/>
            <person name="Zwiers L.-H."/>
            <person name="Turgeon B."/>
            <person name="Goodwin S."/>
            <person name="Spatafora J."/>
            <person name="Crous P."/>
            <person name="Grigoriev I."/>
        </authorList>
    </citation>
    <scope>NUCLEOTIDE SEQUENCE</scope>
    <source>
        <strain evidence="1">CBS 113979</strain>
    </source>
</reference>